<reference evidence="2 3" key="1">
    <citation type="submission" date="2021-01" db="EMBL/GenBank/DDBJ databases">
        <title>Whole genome shotgun sequence of Planobispora siamensis NBRC 107568.</title>
        <authorList>
            <person name="Komaki H."/>
            <person name="Tamura T."/>
        </authorList>
    </citation>
    <scope>NUCLEOTIDE SEQUENCE [LARGE SCALE GENOMIC DNA]</scope>
    <source>
        <strain evidence="2 3">NBRC 107568</strain>
    </source>
</reference>
<gene>
    <name evidence="2" type="ORF">Psi01_11640</name>
</gene>
<proteinExistence type="predicted"/>
<dbReference type="AlphaFoldDB" id="A0A8J3SEN2"/>
<comment type="caution">
    <text evidence="2">The sequence shown here is derived from an EMBL/GenBank/DDBJ whole genome shotgun (WGS) entry which is preliminary data.</text>
</comment>
<sequence>MRWQSGQMSTWVSWRTPRFQGLAPRTGSVCRAPHEKQGMIASDGSRPAVRGSRVRRITA</sequence>
<dbReference type="Proteomes" id="UP000619788">
    <property type="component" value="Unassembled WGS sequence"/>
</dbReference>
<evidence type="ECO:0000313" key="2">
    <source>
        <dbReference type="EMBL" id="GIH90534.1"/>
    </source>
</evidence>
<name>A0A8J3SEN2_9ACTN</name>
<evidence type="ECO:0000313" key="3">
    <source>
        <dbReference type="Proteomes" id="UP000619788"/>
    </source>
</evidence>
<keyword evidence="3" id="KW-1185">Reference proteome</keyword>
<organism evidence="2 3">
    <name type="scientific">Planobispora siamensis</name>
    <dbReference type="NCBI Taxonomy" id="936338"/>
    <lineage>
        <taxon>Bacteria</taxon>
        <taxon>Bacillati</taxon>
        <taxon>Actinomycetota</taxon>
        <taxon>Actinomycetes</taxon>
        <taxon>Streptosporangiales</taxon>
        <taxon>Streptosporangiaceae</taxon>
        <taxon>Planobispora</taxon>
    </lineage>
</organism>
<protein>
    <submittedName>
        <fullName evidence="2">Uncharacterized protein</fullName>
    </submittedName>
</protein>
<evidence type="ECO:0000256" key="1">
    <source>
        <dbReference type="SAM" id="MobiDB-lite"/>
    </source>
</evidence>
<accession>A0A8J3SEN2</accession>
<feature type="region of interest" description="Disordered" evidence="1">
    <location>
        <begin position="39"/>
        <end position="59"/>
    </location>
</feature>
<dbReference type="EMBL" id="BOOJ01000012">
    <property type="protein sequence ID" value="GIH90534.1"/>
    <property type="molecule type" value="Genomic_DNA"/>
</dbReference>